<proteinExistence type="predicted"/>
<accession>A0A9W6X521</accession>
<evidence type="ECO:0000313" key="1">
    <source>
        <dbReference type="EMBL" id="GMF31062.1"/>
    </source>
</evidence>
<evidence type="ECO:0000313" key="2">
    <source>
        <dbReference type="Proteomes" id="UP001165121"/>
    </source>
</evidence>
<reference evidence="1" key="1">
    <citation type="submission" date="2023-04" db="EMBL/GenBank/DDBJ databases">
        <title>Phytophthora fragariaefolia NBRC 109709.</title>
        <authorList>
            <person name="Ichikawa N."/>
            <person name="Sato H."/>
            <person name="Tonouchi N."/>
        </authorList>
    </citation>
    <scope>NUCLEOTIDE SEQUENCE</scope>
    <source>
        <strain evidence="1">NBRC 109709</strain>
    </source>
</reference>
<sequence length="107" mass="12308">MVHCKLTWQPFPLVRELKNEFGSKLSKAQIREMVAAEPKKNTETYREYSIRLRAMAAATTFDGFENCDSNNLALSSFIANAWFKKADNLRMVIRQDFNHPLQELAGP</sequence>
<comment type="caution">
    <text evidence="1">The sequence shown here is derived from an EMBL/GenBank/DDBJ whole genome shotgun (WGS) entry which is preliminary data.</text>
</comment>
<keyword evidence="2" id="KW-1185">Reference proteome</keyword>
<dbReference type="OrthoDB" id="98940at2759"/>
<dbReference type="EMBL" id="BSXT01000614">
    <property type="protein sequence ID" value="GMF31062.1"/>
    <property type="molecule type" value="Genomic_DNA"/>
</dbReference>
<name>A0A9W6X521_9STRA</name>
<protein>
    <submittedName>
        <fullName evidence="1">Unnamed protein product</fullName>
    </submittedName>
</protein>
<organism evidence="1 2">
    <name type="scientific">Phytophthora fragariaefolia</name>
    <dbReference type="NCBI Taxonomy" id="1490495"/>
    <lineage>
        <taxon>Eukaryota</taxon>
        <taxon>Sar</taxon>
        <taxon>Stramenopiles</taxon>
        <taxon>Oomycota</taxon>
        <taxon>Peronosporomycetes</taxon>
        <taxon>Peronosporales</taxon>
        <taxon>Peronosporaceae</taxon>
        <taxon>Phytophthora</taxon>
    </lineage>
</organism>
<gene>
    <name evidence="1" type="ORF">Pfra01_000701800</name>
</gene>
<dbReference type="Proteomes" id="UP001165121">
    <property type="component" value="Unassembled WGS sequence"/>
</dbReference>
<dbReference type="AlphaFoldDB" id="A0A9W6X521"/>